<keyword evidence="2" id="KW-1185">Reference proteome</keyword>
<evidence type="ECO:0000313" key="1">
    <source>
        <dbReference type="EMBL" id="KAJ8646707.1"/>
    </source>
</evidence>
<accession>A0ACC2MLQ4</accession>
<organism evidence="1 2">
    <name type="scientific">Persea americana</name>
    <name type="common">Avocado</name>
    <dbReference type="NCBI Taxonomy" id="3435"/>
    <lineage>
        <taxon>Eukaryota</taxon>
        <taxon>Viridiplantae</taxon>
        <taxon>Streptophyta</taxon>
        <taxon>Embryophyta</taxon>
        <taxon>Tracheophyta</taxon>
        <taxon>Spermatophyta</taxon>
        <taxon>Magnoliopsida</taxon>
        <taxon>Magnoliidae</taxon>
        <taxon>Laurales</taxon>
        <taxon>Lauraceae</taxon>
        <taxon>Persea</taxon>
    </lineage>
</organism>
<comment type="caution">
    <text evidence="1">The sequence shown here is derived from an EMBL/GenBank/DDBJ whole genome shotgun (WGS) entry which is preliminary data.</text>
</comment>
<evidence type="ECO:0000313" key="2">
    <source>
        <dbReference type="Proteomes" id="UP001234297"/>
    </source>
</evidence>
<dbReference type="EMBL" id="CM056810">
    <property type="protein sequence ID" value="KAJ8646707.1"/>
    <property type="molecule type" value="Genomic_DNA"/>
</dbReference>
<gene>
    <name evidence="1" type="ORF">MRB53_008455</name>
</gene>
<reference evidence="1 2" key="1">
    <citation type="journal article" date="2022" name="Hortic Res">
        <title>A haplotype resolved chromosomal level avocado genome allows analysis of novel avocado genes.</title>
        <authorList>
            <person name="Nath O."/>
            <person name="Fletcher S.J."/>
            <person name="Hayward A."/>
            <person name="Shaw L.M."/>
            <person name="Masouleh A.K."/>
            <person name="Furtado A."/>
            <person name="Henry R.J."/>
            <person name="Mitter N."/>
        </authorList>
    </citation>
    <scope>NUCLEOTIDE SEQUENCE [LARGE SCALE GENOMIC DNA]</scope>
    <source>
        <strain evidence="2">cv. Hass</strain>
    </source>
</reference>
<sequence length="243" mass="27929">MWSYIENVVVDVLTRHLVAYPQLKSATIRATQNLLARSKKQSENHVRELVQMEMIVDYTSNPEYTKNWASLMAQPDCLMEVIRNASQPSLINLNGFGQVQVGHLRQKSSMVEQAFDVKMRVTVYWKIVVMRLVDSLAMHLLFSLQKLVNHDMVHGIVDELMGTQRGGIERMLEESPSLAGKRERMNRSIKLLKQSKDVVANIMDRISADGQFECLIGQNRFPLVSHCRKFRFVWGSGKKPRNL</sequence>
<protein>
    <submittedName>
        <fullName evidence="1">Uncharacterized protein</fullName>
    </submittedName>
</protein>
<dbReference type="Proteomes" id="UP001234297">
    <property type="component" value="Chromosome 2"/>
</dbReference>
<proteinExistence type="predicted"/>
<name>A0ACC2MLQ4_PERAE</name>